<evidence type="ECO:0000313" key="1">
    <source>
        <dbReference type="EMBL" id="SVB34171.1"/>
    </source>
</evidence>
<sequence>MGIISSALIGIVSSLPAVSTAKSDKYSIFPSTGHIYFLRSYKKEPDQIK</sequence>
<dbReference type="AlphaFoldDB" id="A0A382D918"/>
<accession>A0A382D918</accession>
<protein>
    <submittedName>
        <fullName evidence="1">Uncharacterized protein</fullName>
    </submittedName>
</protein>
<proteinExistence type="predicted"/>
<name>A0A382D918_9ZZZZ</name>
<gene>
    <name evidence="1" type="ORF">METZ01_LOCUS187025</name>
</gene>
<dbReference type="EMBL" id="UINC01037927">
    <property type="protein sequence ID" value="SVB34171.1"/>
    <property type="molecule type" value="Genomic_DNA"/>
</dbReference>
<reference evidence="1" key="1">
    <citation type="submission" date="2018-05" db="EMBL/GenBank/DDBJ databases">
        <authorList>
            <person name="Lanie J.A."/>
            <person name="Ng W.-L."/>
            <person name="Kazmierczak K.M."/>
            <person name="Andrzejewski T.M."/>
            <person name="Davidsen T.M."/>
            <person name="Wayne K.J."/>
            <person name="Tettelin H."/>
            <person name="Glass J.I."/>
            <person name="Rusch D."/>
            <person name="Podicherti R."/>
            <person name="Tsui H.-C.T."/>
            <person name="Winkler M.E."/>
        </authorList>
    </citation>
    <scope>NUCLEOTIDE SEQUENCE</scope>
</reference>
<organism evidence="1">
    <name type="scientific">marine metagenome</name>
    <dbReference type="NCBI Taxonomy" id="408172"/>
    <lineage>
        <taxon>unclassified sequences</taxon>
        <taxon>metagenomes</taxon>
        <taxon>ecological metagenomes</taxon>
    </lineage>
</organism>